<keyword evidence="2" id="KW-0255">Endonuclease</keyword>
<sequence>MSTLGERQHQQIRDYELRHGAARPSGYRTGT</sequence>
<feature type="compositionally biased region" description="Basic and acidic residues" evidence="1">
    <location>
        <begin position="1"/>
        <end position="19"/>
    </location>
</feature>
<dbReference type="EMBL" id="PP947710">
    <property type="protein sequence ID" value="XDG31349.1"/>
    <property type="molecule type" value="Genomic_DNA"/>
</dbReference>
<proteinExistence type="predicted"/>
<gene>
    <name evidence="2" type="ORF">NJGIMKJC_CDS0083</name>
</gene>
<protein>
    <submittedName>
        <fullName evidence="2">HNH endonuclease</fullName>
    </submittedName>
</protein>
<accession>A0AB39AKU0</accession>
<evidence type="ECO:0000313" key="2">
    <source>
        <dbReference type="EMBL" id="XDG31349.1"/>
    </source>
</evidence>
<feature type="region of interest" description="Disordered" evidence="1">
    <location>
        <begin position="1"/>
        <end position="31"/>
    </location>
</feature>
<dbReference type="GO" id="GO:0004519">
    <property type="term" value="F:endonuclease activity"/>
    <property type="evidence" value="ECO:0007669"/>
    <property type="project" value="UniProtKB-KW"/>
</dbReference>
<keyword evidence="2" id="KW-0378">Hydrolase</keyword>
<name>A0AB39AKU0_9CAUD</name>
<reference evidence="2" key="1">
    <citation type="submission" date="2024-06" db="EMBL/GenBank/DDBJ databases">
        <title>The complete genome of Mycolicibacterium smegmatis phage.</title>
        <authorList>
            <person name="Zong M."/>
            <person name="Wu X."/>
            <person name="Feng Y."/>
        </authorList>
    </citation>
    <scope>NUCLEOTIDE SEQUENCE</scope>
</reference>
<keyword evidence="2" id="KW-0540">Nuclease</keyword>
<evidence type="ECO:0000256" key="1">
    <source>
        <dbReference type="SAM" id="MobiDB-lite"/>
    </source>
</evidence>
<organism evidence="2">
    <name type="scientific">Mycolicibacterium phage phi1_186018</name>
    <dbReference type="NCBI Taxonomy" id="3236641"/>
    <lineage>
        <taxon>Viruses</taxon>
        <taxon>Duplodnaviria</taxon>
        <taxon>Heunggongvirae</taxon>
        <taxon>Uroviricota</taxon>
        <taxon>Caudoviricetes</taxon>
        <taxon>Bclasvirinae</taxon>
        <taxon>Coopervirus</taxon>
    </lineage>
</organism>